<dbReference type="Proteomes" id="UP000198339">
    <property type="component" value="Unassembled WGS sequence"/>
</dbReference>
<reference evidence="2 3" key="1">
    <citation type="submission" date="2017-06" db="EMBL/GenBank/DDBJ databases">
        <authorList>
            <person name="Kim H.J."/>
            <person name="Triplett B.A."/>
        </authorList>
    </citation>
    <scope>NUCLEOTIDE SEQUENCE [LARGE SCALE GENOMIC DNA]</scope>
    <source>
        <strain evidence="2 3">DS15</strain>
    </source>
</reference>
<dbReference type="EMBL" id="FZPA01000011">
    <property type="protein sequence ID" value="SNT08376.1"/>
    <property type="molecule type" value="Genomic_DNA"/>
</dbReference>
<feature type="region of interest" description="Disordered" evidence="1">
    <location>
        <begin position="62"/>
        <end position="84"/>
    </location>
</feature>
<sequence>MTTETNSPAFMLYRVDGNGPDARWTKIGAAWPNRDGKGFNILCDAVPLQGRIVMRAYTPKPKAEGAMDAEAPKARATTKKAGGR</sequence>
<dbReference type="OrthoDB" id="7652274at2"/>
<organism evidence="2 3">
    <name type="scientific">Sphingopyxis indica</name>
    <dbReference type="NCBI Taxonomy" id="436663"/>
    <lineage>
        <taxon>Bacteria</taxon>
        <taxon>Pseudomonadati</taxon>
        <taxon>Pseudomonadota</taxon>
        <taxon>Alphaproteobacteria</taxon>
        <taxon>Sphingomonadales</taxon>
        <taxon>Sphingomonadaceae</taxon>
        <taxon>Sphingopyxis</taxon>
    </lineage>
</organism>
<keyword evidence="3" id="KW-1185">Reference proteome</keyword>
<dbReference type="RefSeq" id="WP_089216708.1">
    <property type="nucleotide sequence ID" value="NZ_FZPA01000011.1"/>
</dbReference>
<proteinExistence type="predicted"/>
<dbReference type="AlphaFoldDB" id="A0A239JQQ7"/>
<accession>A0A239JQQ7</accession>
<protein>
    <recommendedName>
        <fullName evidence="4">DUF736 domain-containing protein</fullName>
    </recommendedName>
</protein>
<evidence type="ECO:0000313" key="2">
    <source>
        <dbReference type="EMBL" id="SNT08376.1"/>
    </source>
</evidence>
<name>A0A239JQQ7_9SPHN</name>
<gene>
    <name evidence="2" type="ORF">SAMN06295955_11134</name>
</gene>
<evidence type="ECO:0000313" key="3">
    <source>
        <dbReference type="Proteomes" id="UP000198339"/>
    </source>
</evidence>
<evidence type="ECO:0000256" key="1">
    <source>
        <dbReference type="SAM" id="MobiDB-lite"/>
    </source>
</evidence>
<evidence type="ECO:0008006" key="4">
    <source>
        <dbReference type="Google" id="ProtNLM"/>
    </source>
</evidence>
<feature type="compositionally biased region" description="Basic and acidic residues" evidence="1">
    <location>
        <begin position="62"/>
        <end position="73"/>
    </location>
</feature>